<sequence>MALSILKGLTATVSILISGMAFAHPGHEDVSSFMSGFSHPLGGLDHLLAMLAIGLWASSIGGRALWAVPTAFVLTMLVGGSLAVAGLSVPFVEQGILLSVVVLGALVFGAKRLPILATVVIAGGFAVFHGAAHGMEMPINANSVHYVSGFVFATAGLHTLGLGLGQLMTRFASPLMVRISGSMIAVAGLFLSIA</sequence>
<dbReference type="Proteomes" id="UP000054058">
    <property type="component" value="Unassembled WGS sequence"/>
</dbReference>
<dbReference type="eggNOG" id="COG2370">
    <property type="taxonomic scope" value="Bacteria"/>
</dbReference>
<accession>X7E2K0</accession>
<keyword evidence="1" id="KW-0812">Transmembrane</keyword>
<dbReference type="PATRIC" id="fig|1122207.3.peg.2524"/>
<dbReference type="STRING" id="1122207.MUS1_04525"/>
<keyword evidence="2" id="KW-0732">Signal</keyword>
<proteinExistence type="predicted"/>
<comment type="caution">
    <text evidence="3">The sequence shown here is derived from an EMBL/GenBank/DDBJ whole genome shotgun (WGS) entry which is preliminary data.</text>
</comment>
<dbReference type="PIRSF" id="PIRSF016919">
    <property type="entry name" value="HupE_UreJ"/>
    <property type="match status" value="1"/>
</dbReference>
<dbReference type="RefSeq" id="WP_036163032.1">
    <property type="nucleotide sequence ID" value="NZ_JAMB01000011.1"/>
</dbReference>
<evidence type="ECO:0000313" key="4">
    <source>
        <dbReference type="Proteomes" id="UP000054058"/>
    </source>
</evidence>
<feature type="transmembrane region" description="Helical" evidence="1">
    <location>
        <begin position="115"/>
        <end position="132"/>
    </location>
</feature>
<dbReference type="Pfam" id="PF04955">
    <property type="entry name" value="HupE_UreJ"/>
    <property type="match status" value="1"/>
</dbReference>
<keyword evidence="1" id="KW-1133">Transmembrane helix</keyword>
<evidence type="ECO:0000256" key="1">
    <source>
        <dbReference type="SAM" id="Phobius"/>
    </source>
</evidence>
<dbReference type="OrthoDB" id="9808192at2"/>
<reference evidence="3 4" key="1">
    <citation type="submission" date="2014-01" db="EMBL/GenBank/DDBJ databases">
        <title>Marinomonas ushuaiensis DSM 15871 Genome Sequencing.</title>
        <authorList>
            <person name="Lai Q."/>
            <person name="Shao Z.S."/>
        </authorList>
    </citation>
    <scope>NUCLEOTIDE SEQUENCE [LARGE SCALE GENOMIC DNA]</scope>
    <source>
        <strain evidence="3 4">DSM 15871</strain>
    </source>
</reference>
<gene>
    <name evidence="3" type="ORF">MUS1_04525</name>
</gene>
<evidence type="ECO:0000313" key="3">
    <source>
        <dbReference type="EMBL" id="ETX10100.1"/>
    </source>
</evidence>
<feature type="transmembrane region" description="Helical" evidence="1">
    <location>
        <begin position="144"/>
        <end position="163"/>
    </location>
</feature>
<dbReference type="InterPro" id="IPR007038">
    <property type="entry name" value="HupE_UreJ"/>
</dbReference>
<feature type="transmembrane region" description="Helical" evidence="1">
    <location>
        <begin position="39"/>
        <end position="57"/>
    </location>
</feature>
<dbReference type="EMBL" id="JAMB01000011">
    <property type="protein sequence ID" value="ETX10100.1"/>
    <property type="molecule type" value="Genomic_DNA"/>
</dbReference>
<feature type="chain" id="PRO_5004977341" evidence="2">
    <location>
        <begin position="24"/>
        <end position="194"/>
    </location>
</feature>
<dbReference type="AlphaFoldDB" id="X7E2K0"/>
<feature type="transmembrane region" description="Helical" evidence="1">
    <location>
        <begin position="91"/>
        <end position="108"/>
    </location>
</feature>
<keyword evidence="4" id="KW-1185">Reference proteome</keyword>
<protein>
    <submittedName>
        <fullName evidence="3">Protein hupE</fullName>
    </submittedName>
</protein>
<organism evidence="3 4">
    <name type="scientific">Marinomonas ushuaiensis DSM 15871</name>
    <dbReference type="NCBI Taxonomy" id="1122207"/>
    <lineage>
        <taxon>Bacteria</taxon>
        <taxon>Pseudomonadati</taxon>
        <taxon>Pseudomonadota</taxon>
        <taxon>Gammaproteobacteria</taxon>
        <taxon>Oceanospirillales</taxon>
        <taxon>Oceanospirillaceae</taxon>
        <taxon>Marinomonas</taxon>
    </lineage>
</organism>
<evidence type="ECO:0000256" key="2">
    <source>
        <dbReference type="SAM" id="SignalP"/>
    </source>
</evidence>
<name>X7E2K0_9GAMM</name>
<feature type="signal peptide" evidence="2">
    <location>
        <begin position="1"/>
        <end position="23"/>
    </location>
</feature>
<keyword evidence="1" id="KW-0472">Membrane</keyword>
<feature type="transmembrane region" description="Helical" evidence="1">
    <location>
        <begin position="64"/>
        <end position="85"/>
    </location>
</feature>
<feature type="transmembrane region" description="Helical" evidence="1">
    <location>
        <begin position="175"/>
        <end position="193"/>
    </location>
</feature>